<sequence>MNTNQDDTMLSRHWRLPKPDLDNITVLAHNLPNKPILPWNNFDSPWLDTEAQELKLLLRVALRNYELAWYIIIPLLILSSATQSNHKTKVENSQINQPT</sequence>
<dbReference type="Proteomes" id="UP000660380">
    <property type="component" value="Unassembled WGS sequence"/>
</dbReference>
<evidence type="ECO:0000313" key="1">
    <source>
        <dbReference type="EMBL" id="MBD2606165.1"/>
    </source>
</evidence>
<evidence type="ECO:0000313" key="2">
    <source>
        <dbReference type="Proteomes" id="UP000660380"/>
    </source>
</evidence>
<dbReference type="RefSeq" id="WP_029633495.1">
    <property type="nucleotide sequence ID" value="NZ_JACJTA010000035.1"/>
</dbReference>
<dbReference type="EMBL" id="JACJTA010000035">
    <property type="protein sequence ID" value="MBD2606165.1"/>
    <property type="molecule type" value="Genomic_DNA"/>
</dbReference>
<accession>A0ABR8GRT5</accession>
<organism evidence="1 2">
    <name type="scientific">Scytonema hofmannii FACHB-248</name>
    <dbReference type="NCBI Taxonomy" id="1842502"/>
    <lineage>
        <taxon>Bacteria</taxon>
        <taxon>Bacillati</taxon>
        <taxon>Cyanobacteriota</taxon>
        <taxon>Cyanophyceae</taxon>
        <taxon>Nostocales</taxon>
        <taxon>Scytonemataceae</taxon>
        <taxon>Scytonema</taxon>
    </lineage>
</organism>
<protein>
    <submittedName>
        <fullName evidence="1">Uncharacterized protein</fullName>
    </submittedName>
</protein>
<proteinExistence type="predicted"/>
<name>A0ABR8GRT5_9CYAN</name>
<reference evidence="1 2" key="1">
    <citation type="journal article" date="2020" name="ISME J.">
        <title>Comparative genomics reveals insights into cyanobacterial evolution and habitat adaptation.</title>
        <authorList>
            <person name="Chen M.Y."/>
            <person name="Teng W.K."/>
            <person name="Zhao L."/>
            <person name="Hu C.X."/>
            <person name="Zhou Y.K."/>
            <person name="Han B.P."/>
            <person name="Song L.R."/>
            <person name="Shu W.S."/>
        </authorList>
    </citation>
    <scope>NUCLEOTIDE SEQUENCE [LARGE SCALE GENOMIC DNA]</scope>
    <source>
        <strain evidence="1 2">FACHB-248</strain>
    </source>
</reference>
<comment type="caution">
    <text evidence="1">The sequence shown here is derived from an EMBL/GenBank/DDBJ whole genome shotgun (WGS) entry which is preliminary data.</text>
</comment>
<keyword evidence="2" id="KW-1185">Reference proteome</keyword>
<gene>
    <name evidence="1" type="ORF">H6G81_16930</name>
</gene>